<evidence type="ECO:0008006" key="3">
    <source>
        <dbReference type="Google" id="ProtNLM"/>
    </source>
</evidence>
<name>A0A2V4P2F2_9ACTN</name>
<protein>
    <recommendedName>
        <fullName evidence="3">HEAT repeat domain-containing protein</fullName>
    </recommendedName>
</protein>
<dbReference type="Proteomes" id="UP000248039">
    <property type="component" value="Unassembled WGS sequence"/>
</dbReference>
<dbReference type="AlphaFoldDB" id="A0A2V4P2F2"/>
<reference evidence="1 2" key="1">
    <citation type="submission" date="2018-03" db="EMBL/GenBank/DDBJ databases">
        <title>Bioinformatic expansion and discovery of thiopeptide antibiotics.</title>
        <authorList>
            <person name="Schwalen C.J."/>
            <person name="Hudson G.A."/>
            <person name="Mitchell D.A."/>
        </authorList>
    </citation>
    <scope>NUCLEOTIDE SEQUENCE [LARGE SCALE GENOMIC DNA]</scope>
    <source>
        <strain evidence="1 2">ATCC 21389</strain>
    </source>
</reference>
<dbReference type="InterPro" id="IPR016024">
    <property type="entry name" value="ARM-type_fold"/>
</dbReference>
<keyword evidence="2" id="KW-1185">Reference proteome</keyword>
<evidence type="ECO:0000313" key="1">
    <source>
        <dbReference type="EMBL" id="PYC84023.1"/>
    </source>
</evidence>
<evidence type="ECO:0000313" key="2">
    <source>
        <dbReference type="Proteomes" id="UP000248039"/>
    </source>
</evidence>
<gene>
    <name evidence="1" type="ORF">C7C46_08060</name>
</gene>
<dbReference type="InterPro" id="IPR011989">
    <property type="entry name" value="ARM-like"/>
</dbReference>
<accession>A0A2V4P2F2</accession>
<dbReference type="Gene3D" id="1.25.10.10">
    <property type="entry name" value="Leucine-rich Repeat Variant"/>
    <property type="match status" value="1"/>
</dbReference>
<dbReference type="RefSeq" id="WP_110667243.1">
    <property type="nucleotide sequence ID" value="NZ_PYBW01000026.1"/>
</dbReference>
<proteinExistence type="predicted"/>
<organism evidence="1 2">
    <name type="scientific">Streptomyces tateyamensis</name>
    <dbReference type="NCBI Taxonomy" id="565073"/>
    <lineage>
        <taxon>Bacteria</taxon>
        <taxon>Bacillati</taxon>
        <taxon>Actinomycetota</taxon>
        <taxon>Actinomycetes</taxon>
        <taxon>Kitasatosporales</taxon>
        <taxon>Streptomycetaceae</taxon>
        <taxon>Streptomyces</taxon>
    </lineage>
</organism>
<sequence length="272" mass="28839">MDTAAQPPVPDPERILLDTPWAELRHAYGPAADTALLLVELLDERAEVQAQALGQLEMSVLHQESIYSSTAPAALFVAGALVYPQTLAAHESTYPWDDRTRPLRAALLEWLGSIAASVGYYDGDEGGPGRVDRADLDACRAARPALYRAVAGYLADRDPVVREAAVGAAGVLLKAPELRDRIPAAADRLRSVATGDGTRRERAAAVLVLAGWAQDTAEWLTDPDPAVRACAALAPFPADDPRPTAVLLAALADPRAGLPIDRAAFGALLTDR</sequence>
<comment type="caution">
    <text evidence="1">The sequence shown here is derived from an EMBL/GenBank/DDBJ whole genome shotgun (WGS) entry which is preliminary data.</text>
</comment>
<dbReference type="OrthoDB" id="292843at2"/>
<dbReference type="SUPFAM" id="SSF48371">
    <property type="entry name" value="ARM repeat"/>
    <property type="match status" value="1"/>
</dbReference>
<dbReference type="EMBL" id="PYBW01000026">
    <property type="protein sequence ID" value="PYC84023.1"/>
    <property type="molecule type" value="Genomic_DNA"/>
</dbReference>